<evidence type="ECO:0000256" key="1">
    <source>
        <dbReference type="SAM" id="MobiDB-lite"/>
    </source>
</evidence>
<comment type="caution">
    <text evidence="3">The sequence shown here is derived from an EMBL/GenBank/DDBJ whole genome shotgun (WGS) entry which is preliminary data.</text>
</comment>
<keyword evidence="4" id="KW-1185">Reference proteome</keyword>
<proteinExistence type="predicted"/>
<name>A0A1G1T0R5_9BACT</name>
<evidence type="ECO:0000313" key="3">
    <source>
        <dbReference type="EMBL" id="OGX84464.1"/>
    </source>
</evidence>
<evidence type="ECO:0000313" key="4">
    <source>
        <dbReference type="Proteomes" id="UP000176294"/>
    </source>
</evidence>
<evidence type="ECO:0000256" key="2">
    <source>
        <dbReference type="SAM" id="SignalP"/>
    </source>
</evidence>
<feature type="signal peptide" evidence="2">
    <location>
        <begin position="1"/>
        <end position="21"/>
    </location>
</feature>
<protein>
    <recommendedName>
        <fullName evidence="5">DUF3575 domain-containing protein</fullName>
    </recommendedName>
</protein>
<dbReference type="AlphaFoldDB" id="A0A1G1T0R5"/>
<reference evidence="3 4" key="1">
    <citation type="submission" date="2016-08" db="EMBL/GenBank/DDBJ databases">
        <title>Hymenobacter coccineus sp. nov., Hymenobacter lapidarius sp. nov. and Hymenobacter glacialis sp. nov., isolated from Antarctic soil.</title>
        <authorList>
            <person name="Sedlacek I."/>
            <person name="Kralova S."/>
            <person name="Kyrova K."/>
            <person name="Maslanova I."/>
            <person name="Stankova E."/>
            <person name="Vrbovska V."/>
            <person name="Nemec M."/>
            <person name="Bartak M."/>
            <person name="Svec P."/>
            <person name="Busse H.-J."/>
            <person name="Pantucek R."/>
        </authorList>
    </citation>
    <scope>NUCLEOTIDE SEQUENCE [LARGE SCALE GENOMIC DNA]</scope>
    <source>
        <strain evidence="3 4">CCM 8643</strain>
    </source>
</reference>
<gene>
    <name evidence="3" type="ORF">BEN47_16350</name>
</gene>
<accession>A0A1G1T0R5</accession>
<organism evidence="3 4">
    <name type="scientific">Hymenobacter lapidarius</name>
    <dbReference type="NCBI Taxonomy" id="1908237"/>
    <lineage>
        <taxon>Bacteria</taxon>
        <taxon>Pseudomonadati</taxon>
        <taxon>Bacteroidota</taxon>
        <taxon>Cytophagia</taxon>
        <taxon>Cytophagales</taxon>
        <taxon>Hymenobacteraceae</taxon>
        <taxon>Hymenobacter</taxon>
    </lineage>
</organism>
<feature type="chain" id="PRO_5009578766" description="DUF3575 domain-containing protein" evidence="2">
    <location>
        <begin position="22"/>
        <end position="283"/>
    </location>
</feature>
<dbReference type="EMBL" id="MDZB01000119">
    <property type="protein sequence ID" value="OGX84464.1"/>
    <property type="molecule type" value="Genomic_DNA"/>
</dbReference>
<sequence length="283" mass="31553">MRRFLGALLLACLGACLPGRAQDLIQRRGTTRIEALVLEVRGSQIFYKKWAAQDGPTSVISTAHVQHIQYRSGKRQEFPQPAATSVSVLPPPPAEKPVNRAPNILSIRPGDLLFANITLTYERLLGADSQVGVKVPLTLGVEHSSPRGGLGNHYQRHKTFSTGLEINFYPGPRERFRYFIGPALQYGRFRYQYAEEYLGELDFFGLNLGKVYGNYQESIGQHVAVLLNNGVWYQLGKRFVFTADGGVGWQTKILDKTRKNFATGDLAGSRLKVSGNFNVGYQF</sequence>
<dbReference type="STRING" id="1908237.BEN47_16350"/>
<dbReference type="Proteomes" id="UP000176294">
    <property type="component" value="Unassembled WGS sequence"/>
</dbReference>
<evidence type="ECO:0008006" key="5">
    <source>
        <dbReference type="Google" id="ProtNLM"/>
    </source>
</evidence>
<keyword evidence="2" id="KW-0732">Signal</keyword>
<feature type="region of interest" description="Disordered" evidence="1">
    <location>
        <begin position="74"/>
        <end position="93"/>
    </location>
</feature>